<dbReference type="AlphaFoldDB" id="A0A3L6S736"/>
<evidence type="ECO:0000256" key="2">
    <source>
        <dbReference type="ARBA" id="ARBA00022679"/>
    </source>
</evidence>
<dbReference type="GO" id="GO:0035251">
    <property type="term" value="F:UDP-glucosyltransferase activity"/>
    <property type="evidence" value="ECO:0007669"/>
    <property type="project" value="InterPro"/>
</dbReference>
<dbReference type="OrthoDB" id="5835829at2759"/>
<keyword evidence="2 3" id="KW-0808">Transferase</keyword>
<comment type="caution">
    <text evidence="4">The sequence shown here is derived from an EMBL/GenBank/DDBJ whole genome shotgun (WGS) entry which is preliminary data.</text>
</comment>
<sequence length="251" mass="27378">MDRTWEIIERTRFTIYRSCDEMEPGPYLAHGAGNISRSGVRSEVLQWLDSQPPKSVIYVALGSEAPLTASNLHELALGLELAGVRFLWAFRKPSGMSAAPGTGVGELLPAGFEHRTRGHGLVWSGWVPQVAVLAHGAVGAFLTHCGWGSTIESLVFGHPLVMLPFVVDQGLIARAMAERGVGVEVARDDGDGSFGRDGVAAAVRRVMVEEEGKVFGSNAEKLKEVLGDRRRQDQYMDELVRCLVRYKDDSC</sequence>
<gene>
    <name evidence="4" type="ORF">C2845_PM02G44410</name>
</gene>
<dbReference type="CDD" id="cd03784">
    <property type="entry name" value="GT1_Gtf-like"/>
    <property type="match status" value="1"/>
</dbReference>
<evidence type="ECO:0000256" key="3">
    <source>
        <dbReference type="RuleBase" id="RU003718"/>
    </source>
</evidence>
<name>A0A3L6S736_PANMI</name>
<accession>A0A3L6S736</accession>
<evidence type="ECO:0000313" key="5">
    <source>
        <dbReference type="Proteomes" id="UP000275267"/>
    </source>
</evidence>
<dbReference type="Gene3D" id="3.40.50.2000">
    <property type="entry name" value="Glycogen Phosphorylase B"/>
    <property type="match status" value="2"/>
</dbReference>
<comment type="similarity">
    <text evidence="1 3">Belongs to the UDP-glycosyltransferase family.</text>
</comment>
<reference evidence="5" key="1">
    <citation type="journal article" date="2019" name="Nat. Commun.">
        <title>The genome of broomcorn millet.</title>
        <authorList>
            <person name="Zou C."/>
            <person name="Miki D."/>
            <person name="Li D."/>
            <person name="Tang Q."/>
            <person name="Xiao L."/>
            <person name="Rajput S."/>
            <person name="Deng P."/>
            <person name="Jia W."/>
            <person name="Huang R."/>
            <person name="Zhang M."/>
            <person name="Sun Y."/>
            <person name="Hu J."/>
            <person name="Fu X."/>
            <person name="Schnable P.S."/>
            <person name="Li F."/>
            <person name="Zhang H."/>
            <person name="Feng B."/>
            <person name="Zhu X."/>
            <person name="Liu R."/>
            <person name="Schnable J.C."/>
            <person name="Zhu J.-K."/>
            <person name="Zhang H."/>
        </authorList>
    </citation>
    <scope>NUCLEOTIDE SEQUENCE [LARGE SCALE GENOMIC DNA]</scope>
</reference>
<dbReference type="InterPro" id="IPR050481">
    <property type="entry name" value="UDP-glycosyltransf_plant"/>
</dbReference>
<dbReference type="InterPro" id="IPR035595">
    <property type="entry name" value="UDP_glycos_trans_CS"/>
</dbReference>
<evidence type="ECO:0000256" key="1">
    <source>
        <dbReference type="ARBA" id="ARBA00009995"/>
    </source>
</evidence>
<dbReference type="PROSITE" id="PS00375">
    <property type="entry name" value="UDPGT"/>
    <property type="match status" value="1"/>
</dbReference>
<evidence type="ECO:0000313" key="4">
    <source>
        <dbReference type="EMBL" id="RLN16444.1"/>
    </source>
</evidence>
<dbReference type="SUPFAM" id="SSF53756">
    <property type="entry name" value="UDP-Glycosyltransferase/glycogen phosphorylase"/>
    <property type="match status" value="1"/>
</dbReference>
<dbReference type="Pfam" id="PF00201">
    <property type="entry name" value="UDPGT"/>
    <property type="match status" value="1"/>
</dbReference>
<dbReference type="InterPro" id="IPR002213">
    <property type="entry name" value="UDP_glucos_trans"/>
</dbReference>
<dbReference type="FunFam" id="3.40.50.2000:FF:000037">
    <property type="entry name" value="Glycosyltransferase"/>
    <property type="match status" value="1"/>
</dbReference>
<organism evidence="4 5">
    <name type="scientific">Panicum miliaceum</name>
    <name type="common">Proso millet</name>
    <name type="synonym">Broomcorn millet</name>
    <dbReference type="NCBI Taxonomy" id="4540"/>
    <lineage>
        <taxon>Eukaryota</taxon>
        <taxon>Viridiplantae</taxon>
        <taxon>Streptophyta</taxon>
        <taxon>Embryophyta</taxon>
        <taxon>Tracheophyta</taxon>
        <taxon>Spermatophyta</taxon>
        <taxon>Magnoliopsida</taxon>
        <taxon>Liliopsida</taxon>
        <taxon>Poales</taxon>
        <taxon>Poaceae</taxon>
        <taxon>PACMAD clade</taxon>
        <taxon>Panicoideae</taxon>
        <taxon>Panicodae</taxon>
        <taxon>Paniceae</taxon>
        <taxon>Panicinae</taxon>
        <taxon>Panicum</taxon>
        <taxon>Panicum sect. Panicum</taxon>
    </lineage>
</organism>
<dbReference type="PANTHER" id="PTHR48049">
    <property type="entry name" value="GLYCOSYLTRANSFERASE"/>
    <property type="match status" value="1"/>
</dbReference>
<dbReference type="Proteomes" id="UP000275267">
    <property type="component" value="Unassembled WGS sequence"/>
</dbReference>
<proteinExistence type="inferred from homology"/>
<keyword evidence="3" id="KW-0328">Glycosyltransferase</keyword>
<dbReference type="PANTHER" id="PTHR48049:SF88">
    <property type="entry name" value="GLYCOSYLTRANSFERASE"/>
    <property type="match status" value="1"/>
</dbReference>
<protein>
    <submittedName>
        <fullName evidence="4">Uncharacterized protein</fullName>
    </submittedName>
</protein>
<keyword evidence="5" id="KW-1185">Reference proteome</keyword>
<dbReference type="EMBL" id="PQIB02000005">
    <property type="protein sequence ID" value="RLN16444.1"/>
    <property type="molecule type" value="Genomic_DNA"/>
</dbReference>